<evidence type="ECO:0000256" key="3">
    <source>
        <dbReference type="ARBA" id="ARBA00022827"/>
    </source>
</evidence>
<evidence type="ECO:0000313" key="7">
    <source>
        <dbReference type="Proteomes" id="UP000622317"/>
    </source>
</evidence>
<sequence length="416" mass="45476">MPSTQNLERKTVAIAGAGAAGYFAAINVAEADPEAEVHLFESSRRTLTKVSISGGGRCNVTHSCFDPRELVSYYPRGGKELRGAFHQWQPQDTVDWFQSRGVALKTEADGRMFPTTDDSQTIVDCLTQAAQSAGVKLHLRTGVSSVRRQSEERFELTLSNAETLIATHFLIATGGGQKNAGHTLATSLGHSISDLAPSLFTFHIDHPLLKDLQGLSLPSVQVSYPPAKLQQAGPIVFTHWGLSGPGILKLSAWGARVFSELDYQCELKVNWFGGSKPETIRQSLETAKRQNARKALVSINPFDFPRRFWERLLDFVSISPDTQWAQLSKKALNQLVETITSTSLQANGKSMNKEEFVTCGGVTLKEVDFKTLQSRIVPNLYFAGEVLDIDGVTGGFNFQAAWTTSRVAALHIAHGA</sequence>
<proteinExistence type="predicted"/>
<dbReference type="PANTHER" id="PTHR42887:SF2">
    <property type="entry name" value="OS12G0638800 PROTEIN"/>
    <property type="match status" value="1"/>
</dbReference>
<keyword evidence="2" id="KW-0285">Flavoprotein</keyword>
<gene>
    <name evidence="6" type="ORF">IEN85_24105</name>
</gene>
<dbReference type="RefSeq" id="WP_191619673.1">
    <property type="nucleotide sequence ID" value="NZ_JACYFG010000061.1"/>
</dbReference>
<evidence type="ECO:0000259" key="4">
    <source>
        <dbReference type="Pfam" id="PF03486"/>
    </source>
</evidence>
<evidence type="ECO:0000256" key="1">
    <source>
        <dbReference type="ARBA" id="ARBA00001974"/>
    </source>
</evidence>
<accession>A0A927FCP1</accession>
<dbReference type="Gene3D" id="1.10.8.260">
    <property type="entry name" value="HI0933 insert domain-like"/>
    <property type="match status" value="1"/>
</dbReference>
<comment type="caution">
    <text evidence="6">The sequence shown here is derived from an EMBL/GenBank/DDBJ whole genome shotgun (WGS) entry which is preliminary data.</text>
</comment>
<keyword evidence="7" id="KW-1185">Reference proteome</keyword>
<dbReference type="SUPFAM" id="SSF160996">
    <property type="entry name" value="HI0933 insert domain-like"/>
    <property type="match status" value="1"/>
</dbReference>
<dbReference type="Pfam" id="PF22780">
    <property type="entry name" value="HI0933_like_1st"/>
    <property type="match status" value="1"/>
</dbReference>
<dbReference type="SUPFAM" id="SSF51905">
    <property type="entry name" value="FAD/NAD(P)-binding domain"/>
    <property type="match status" value="1"/>
</dbReference>
<dbReference type="PANTHER" id="PTHR42887">
    <property type="entry name" value="OS12G0638800 PROTEIN"/>
    <property type="match status" value="1"/>
</dbReference>
<dbReference type="Pfam" id="PF03486">
    <property type="entry name" value="HI0933_like"/>
    <property type="match status" value="1"/>
</dbReference>
<evidence type="ECO:0000256" key="2">
    <source>
        <dbReference type="ARBA" id="ARBA00022630"/>
    </source>
</evidence>
<dbReference type="NCBIfam" id="TIGR00275">
    <property type="entry name" value="aminoacetone oxidase family FAD-binding enzyme"/>
    <property type="match status" value="1"/>
</dbReference>
<dbReference type="InterPro" id="IPR036188">
    <property type="entry name" value="FAD/NAD-bd_sf"/>
</dbReference>
<reference evidence="6" key="1">
    <citation type="submission" date="2020-09" db="EMBL/GenBank/DDBJ databases">
        <title>Pelagicoccus enzymogenes sp. nov. with an EPS production, isolated from marine sediment.</title>
        <authorList>
            <person name="Feng X."/>
        </authorList>
    </citation>
    <scope>NUCLEOTIDE SEQUENCE</scope>
    <source>
        <strain evidence="6">NFK12</strain>
    </source>
</reference>
<dbReference type="Gene3D" id="3.50.50.60">
    <property type="entry name" value="FAD/NAD(P)-binding domain"/>
    <property type="match status" value="1"/>
</dbReference>
<protein>
    <submittedName>
        <fullName evidence="6">NAD(P)/FAD-dependent oxidoreductase</fullName>
    </submittedName>
</protein>
<dbReference type="InterPro" id="IPR023166">
    <property type="entry name" value="BaiN-like_dom_sf"/>
</dbReference>
<dbReference type="InterPro" id="IPR004792">
    <property type="entry name" value="BaiN-like"/>
</dbReference>
<dbReference type="Gene3D" id="2.40.30.10">
    <property type="entry name" value="Translation factors"/>
    <property type="match status" value="1"/>
</dbReference>
<name>A0A927FCP1_9BACT</name>
<feature type="domain" description="RsdA/BaiN/AoA(So)-like Rossmann fold-like" evidence="4">
    <location>
        <begin position="11"/>
        <end position="409"/>
    </location>
</feature>
<dbReference type="Proteomes" id="UP000622317">
    <property type="component" value="Unassembled WGS sequence"/>
</dbReference>
<dbReference type="EMBL" id="JACYFG010000061">
    <property type="protein sequence ID" value="MBD5782602.1"/>
    <property type="molecule type" value="Genomic_DNA"/>
</dbReference>
<organism evidence="6 7">
    <name type="scientific">Pelagicoccus enzymogenes</name>
    <dbReference type="NCBI Taxonomy" id="2773457"/>
    <lineage>
        <taxon>Bacteria</taxon>
        <taxon>Pseudomonadati</taxon>
        <taxon>Verrucomicrobiota</taxon>
        <taxon>Opitutia</taxon>
        <taxon>Puniceicoccales</taxon>
        <taxon>Pelagicoccaceae</taxon>
        <taxon>Pelagicoccus</taxon>
    </lineage>
</organism>
<comment type="cofactor">
    <cofactor evidence="1">
        <name>FAD</name>
        <dbReference type="ChEBI" id="CHEBI:57692"/>
    </cofactor>
</comment>
<evidence type="ECO:0000259" key="5">
    <source>
        <dbReference type="Pfam" id="PF22780"/>
    </source>
</evidence>
<dbReference type="PRINTS" id="PR00368">
    <property type="entry name" value="FADPNR"/>
</dbReference>
<evidence type="ECO:0000313" key="6">
    <source>
        <dbReference type="EMBL" id="MBD5782602.1"/>
    </source>
</evidence>
<feature type="domain" description="RsdA/BaiN/AoA(So)-like insert" evidence="5">
    <location>
        <begin position="197"/>
        <end position="357"/>
    </location>
</feature>
<dbReference type="InterPro" id="IPR057661">
    <property type="entry name" value="RsdA/BaiN/AoA(So)_Rossmann"/>
</dbReference>
<dbReference type="InterPro" id="IPR055178">
    <property type="entry name" value="RsdA/BaiN/AoA(So)-like_dom"/>
</dbReference>
<keyword evidence="3" id="KW-0274">FAD</keyword>
<dbReference type="AlphaFoldDB" id="A0A927FCP1"/>